<gene>
    <name evidence="1" type="ORF">EJB05_11011</name>
</gene>
<dbReference type="EMBL" id="RWGY01000007">
    <property type="protein sequence ID" value="TVU37683.1"/>
    <property type="molecule type" value="Genomic_DNA"/>
</dbReference>
<accession>A0A5J9VNE7</accession>
<organism evidence="1 2">
    <name type="scientific">Eragrostis curvula</name>
    <name type="common">weeping love grass</name>
    <dbReference type="NCBI Taxonomy" id="38414"/>
    <lineage>
        <taxon>Eukaryota</taxon>
        <taxon>Viridiplantae</taxon>
        <taxon>Streptophyta</taxon>
        <taxon>Embryophyta</taxon>
        <taxon>Tracheophyta</taxon>
        <taxon>Spermatophyta</taxon>
        <taxon>Magnoliopsida</taxon>
        <taxon>Liliopsida</taxon>
        <taxon>Poales</taxon>
        <taxon>Poaceae</taxon>
        <taxon>PACMAD clade</taxon>
        <taxon>Chloridoideae</taxon>
        <taxon>Eragrostideae</taxon>
        <taxon>Eragrostidinae</taxon>
        <taxon>Eragrostis</taxon>
    </lineage>
</organism>
<dbReference type="Gramene" id="TVU37683">
    <property type="protein sequence ID" value="TVU37683"/>
    <property type="gene ID" value="EJB05_11011"/>
</dbReference>
<evidence type="ECO:0000313" key="1">
    <source>
        <dbReference type="EMBL" id="TVU37683.1"/>
    </source>
</evidence>
<evidence type="ECO:0000313" key="2">
    <source>
        <dbReference type="Proteomes" id="UP000324897"/>
    </source>
</evidence>
<dbReference type="Proteomes" id="UP000324897">
    <property type="component" value="Chromosome 4"/>
</dbReference>
<sequence>MILELLDFPEHELVQCPGRFGAVRVVWDQVLREVEARVILLQDRLVPGDLLLRFRLIKAARSSAATTSIDFSCSFAMSSSLLTVIQPRGKTT</sequence>
<keyword evidence="2" id="KW-1185">Reference proteome</keyword>
<comment type="caution">
    <text evidence="1">The sequence shown here is derived from an EMBL/GenBank/DDBJ whole genome shotgun (WGS) entry which is preliminary data.</text>
</comment>
<protein>
    <submittedName>
        <fullName evidence="1">Uncharacterized protein</fullName>
    </submittedName>
</protein>
<reference evidence="1 2" key="1">
    <citation type="journal article" date="2019" name="Sci. Rep.">
        <title>A high-quality genome of Eragrostis curvula grass provides insights into Poaceae evolution and supports new strategies to enhance forage quality.</title>
        <authorList>
            <person name="Carballo J."/>
            <person name="Santos B.A.C.M."/>
            <person name="Zappacosta D."/>
            <person name="Garbus I."/>
            <person name="Selva J.P."/>
            <person name="Gallo C.A."/>
            <person name="Diaz A."/>
            <person name="Albertini E."/>
            <person name="Caccamo M."/>
            <person name="Echenique V."/>
        </authorList>
    </citation>
    <scope>NUCLEOTIDE SEQUENCE [LARGE SCALE GENOMIC DNA]</scope>
    <source>
        <strain evidence="2">cv. Victoria</strain>
        <tissue evidence="1">Leaf</tissue>
    </source>
</reference>
<proteinExistence type="predicted"/>
<dbReference type="AlphaFoldDB" id="A0A5J9VNE7"/>
<name>A0A5J9VNE7_9POAL</name>